<dbReference type="Proteomes" id="UP000887574">
    <property type="component" value="Unplaced"/>
</dbReference>
<dbReference type="AlphaFoldDB" id="A0A915EVF8"/>
<evidence type="ECO:0000313" key="2">
    <source>
        <dbReference type="WBParaSite" id="jg9426"/>
    </source>
</evidence>
<keyword evidence="1" id="KW-1185">Reference proteome</keyword>
<dbReference type="Gene3D" id="1.10.418.20">
    <property type="match status" value="1"/>
</dbReference>
<evidence type="ECO:0000313" key="1">
    <source>
        <dbReference type="Proteomes" id="UP000887574"/>
    </source>
</evidence>
<reference evidence="2" key="1">
    <citation type="submission" date="2022-11" db="UniProtKB">
        <authorList>
            <consortium name="WormBaseParasite"/>
        </authorList>
    </citation>
    <scope>IDENTIFICATION</scope>
</reference>
<dbReference type="SUPFAM" id="SSF54001">
    <property type="entry name" value="Cysteine proteinases"/>
    <property type="match status" value="1"/>
</dbReference>
<proteinExistence type="predicted"/>
<protein>
    <submittedName>
        <fullName evidence="2">Uncharacterized protein</fullName>
    </submittedName>
</protein>
<organism evidence="1 2">
    <name type="scientific">Ditylenchus dipsaci</name>
    <dbReference type="NCBI Taxonomy" id="166011"/>
    <lineage>
        <taxon>Eukaryota</taxon>
        <taxon>Metazoa</taxon>
        <taxon>Ecdysozoa</taxon>
        <taxon>Nematoda</taxon>
        <taxon>Chromadorea</taxon>
        <taxon>Rhabditida</taxon>
        <taxon>Tylenchina</taxon>
        <taxon>Tylenchomorpha</taxon>
        <taxon>Sphaerularioidea</taxon>
        <taxon>Anguinidae</taxon>
        <taxon>Anguininae</taxon>
        <taxon>Ditylenchus</taxon>
    </lineage>
</organism>
<accession>A0A915EVF8</accession>
<sequence>MRQHGKSKDGLRQYWCCSMDAFGCRDRAISTIRQTDLKETVTHNGHGASPSKVERRRAVTTIKREAIRNLAVNSSTILTAAKATLSDECVQTFRRMSILVTPHGCEANPSHVFVTAIRNEEKQLATTTTMRTGEIIQQVRNQARISGIQDSLPEVNNRKRSIRRAKQILMIANRHLFHRPHRHSLGYRLYEAVSGREPDEFLLFDSGMEKEIGGRILGFGRKTYGQWMSSVKKIYADGTFLITPPLFEQLNQRATGEVYNEMNVGRKPPIKRKKYRMAGERLKELVKEAVKNWAEQVPMEYLSAIAYNFRMGQVASDNQRDVCAEEFGIKLTREDMDCLKPVKCLKGEVINYYMQLIIRRSSLDLNLPTAVKTNQKRLVYCDALLGNGNEVLNSIKHGLSNMFKWKLMMKRQILPTGLVFAQRTFRNRTMVMTVEPSYVNLRSAYLVVPLLTFSRMT</sequence>
<name>A0A915EVF8_9BILA</name>
<dbReference type="WBParaSite" id="jg9426">
    <property type="protein sequence ID" value="jg9426"/>
    <property type="gene ID" value="jg9426"/>
</dbReference>
<dbReference type="InterPro" id="IPR038765">
    <property type="entry name" value="Papain-like_cys_pep_sf"/>
</dbReference>